<keyword evidence="3" id="KW-1185">Reference proteome</keyword>
<evidence type="ECO:0000313" key="3">
    <source>
        <dbReference type="Proteomes" id="UP000593765"/>
    </source>
</evidence>
<keyword evidence="1" id="KW-0472">Membrane</keyword>
<feature type="transmembrane region" description="Helical" evidence="1">
    <location>
        <begin position="90"/>
        <end position="110"/>
    </location>
</feature>
<keyword evidence="1" id="KW-1133">Transmembrane helix</keyword>
<reference evidence="2 3" key="1">
    <citation type="submission" date="2020-10" db="EMBL/GenBank/DDBJ databases">
        <title>Wide distribution of Phycisphaera-like planctomycetes from WD2101 soil group in peatlands and genome analysis of the first cultivated representative.</title>
        <authorList>
            <person name="Dedysh S.N."/>
            <person name="Beletsky A.V."/>
            <person name="Ivanova A."/>
            <person name="Kulichevskaya I.S."/>
            <person name="Suzina N.E."/>
            <person name="Philippov D.A."/>
            <person name="Rakitin A.L."/>
            <person name="Mardanov A.V."/>
            <person name="Ravin N.V."/>
        </authorList>
    </citation>
    <scope>NUCLEOTIDE SEQUENCE [LARGE SCALE GENOMIC DNA]</scope>
    <source>
        <strain evidence="2 3">M1803</strain>
    </source>
</reference>
<protein>
    <submittedName>
        <fullName evidence="2">Uncharacterized protein</fullName>
    </submittedName>
</protein>
<dbReference type="EMBL" id="CP063458">
    <property type="protein sequence ID" value="QOV92456.1"/>
    <property type="molecule type" value="Genomic_DNA"/>
</dbReference>
<organism evidence="2 3">
    <name type="scientific">Humisphaera borealis</name>
    <dbReference type="NCBI Taxonomy" id="2807512"/>
    <lineage>
        <taxon>Bacteria</taxon>
        <taxon>Pseudomonadati</taxon>
        <taxon>Planctomycetota</taxon>
        <taxon>Phycisphaerae</taxon>
        <taxon>Tepidisphaerales</taxon>
        <taxon>Tepidisphaeraceae</taxon>
        <taxon>Humisphaera</taxon>
    </lineage>
</organism>
<feature type="transmembrane region" description="Helical" evidence="1">
    <location>
        <begin position="12"/>
        <end position="35"/>
    </location>
</feature>
<keyword evidence="1" id="KW-0812">Transmembrane</keyword>
<dbReference type="Proteomes" id="UP000593765">
    <property type="component" value="Chromosome"/>
</dbReference>
<evidence type="ECO:0000313" key="2">
    <source>
        <dbReference type="EMBL" id="QOV92456.1"/>
    </source>
</evidence>
<sequence length="142" mass="16440">MAGAPASIPQQIFWLLILSMPVACVARTVVFEEVFREPREFCRRQCRDCQAFLLRKFFYLFTCEYCFSHYVAAGFVALTDFKLLLSDWRGYVISIFATVIVANTYLNLYARLRVDITQAKVETRRLETALEGQTATDDRKDV</sequence>
<proteinExistence type="predicted"/>
<dbReference type="AlphaFoldDB" id="A0A7M2X3W4"/>
<gene>
    <name evidence="2" type="ORF">IPV69_17545</name>
</gene>
<name>A0A7M2X3W4_9BACT</name>
<evidence type="ECO:0000256" key="1">
    <source>
        <dbReference type="SAM" id="Phobius"/>
    </source>
</evidence>
<dbReference type="KEGG" id="hbs:IPV69_17545"/>
<accession>A0A7M2X3W4</accession>
<feature type="transmembrane region" description="Helical" evidence="1">
    <location>
        <begin position="56"/>
        <end position="78"/>
    </location>
</feature>